<protein>
    <recommendedName>
        <fullName evidence="5">AMP-dependent synthetase/ligase domain-containing protein</fullName>
    </recommendedName>
</protein>
<name>A0A3M6X4X2_HORWE</name>
<evidence type="ECO:0000256" key="1">
    <source>
        <dbReference type="SAM" id="MobiDB-lite"/>
    </source>
</evidence>
<feature type="transmembrane region" description="Helical" evidence="2">
    <location>
        <begin position="21"/>
        <end position="42"/>
    </location>
</feature>
<dbReference type="Gene3D" id="3.40.50.12780">
    <property type="entry name" value="N-terminal domain of ligase-like"/>
    <property type="match status" value="1"/>
</dbReference>
<proteinExistence type="predicted"/>
<dbReference type="GO" id="GO:0005783">
    <property type="term" value="C:endoplasmic reticulum"/>
    <property type="evidence" value="ECO:0007669"/>
    <property type="project" value="TreeGrafter"/>
</dbReference>
<dbReference type="AlphaFoldDB" id="A0A3M6X4X2"/>
<feature type="region of interest" description="Disordered" evidence="1">
    <location>
        <begin position="580"/>
        <end position="604"/>
    </location>
</feature>
<dbReference type="PANTHER" id="PTHR43272">
    <property type="entry name" value="LONG-CHAIN-FATTY-ACID--COA LIGASE"/>
    <property type="match status" value="1"/>
</dbReference>
<keyword evidence="2" id="KW-0812">Transmembrane</keyword>
<dbReference type="GO" id="GO:0004467">
    <property type="term" value="F:long-chain fatty acid-CoA ligase activity"/>
    <property type="evidence" value="ECO:0007669"/>
    <property type="project" value="TreeGrafter"/>
</dbReference>
<feature type="compositionally biased region" description="Gly residues" evidence="1">
    <location>
        <begin position="589"/>
        <end position="601"/>
    </location>
</feature>
<keyword evidence="2" id="KW-1133">Transmembrane helix</keyword>
<dbReference type="InterPro" id="IPR042099">
    <property type="entry name" value="ANL_N_sf"/>
</dbReference>
<evidence type="ECO:0000313" key="4">
    <source>
        <dbReference type="Proteomes" id="UP000281245"/>
    </source>
</evidence>
<gene>
    <name evidence="3" type="ORF">D0869_03575</name>
</gene>
<evidence type="ECO:0008006" key="5">
    <source>
        <dbReference type="Google" id="ProtNLM"/>
    </source>
</evidence>
<dbReference type="EMBL" id="QWIJ01000202">
    <property type="protein sequence ID" value="RMX85761.1"/>
    <property type="molecule type" value="Genomic_DNA"/>
</dbReference>
<comment type="caution">
    <text evidence="3">The sequence shown here is derived from an EMBL/GenBank/DDBJ whole genome shotgun (WGS) entry which is preliminary data.</text>
</comment>
<dbReference type="PANTHER" id="PTHR43272:SF11">
    <property type="entry name" value="AMP-DEPENDENT SYNTHETASE_LIGASE DOMAIN-CONTAINING PROTEIN"/>
    <property type="match status" value="1"/>
</dbReference>
<dbReference type="Proteomes" id="UP000281245">
    <property type="component" value="Unassembled WGS sequence"/>
</dbReference>
<keyword evidence="2" id="KW-0472">Membrane</keyword>
<evidence type="ECO:0000313" key="3">
    <source>
        <dbReference type="EMBL" id="RMX85761.1"/>
    </source>
</evidence>
<evidence type="ECO:0000256" key="2">
    <source>
        <dbReference type="SAM" id="Phobius"/>
    </source>
</evidence>
<reference evidence="3 4" key="1">
    <citation type="journal article" date="2018" name="BMC Genomics">
        <title>Genomic evidence for intraspecific hybridization in a clonal and extremely halotolerant yeast.</title>
        <authorList>
            <person name="Gostincar C."/>
            <person name="Stajich J.E."/>
            <person name="Zupancic J."/>
            <person name="Zalar P."/>
            <person name="Gunde-Cimerman N."/>
        </authorList>
    </citation>
    <scope>NUCLEOTIDE SEQUENCE [LARGE SCALE GENOMIC DNA]</scope>
    <source>
        <strain evidence="3 4">EXF-6656</strain>
    </source>
</reference>
<dbReference type="OrthoDB" id="4138492at2759"/>
<sequence>MLSTQALLESLDYKIAEVLSDWGIVTTLLALVILAFVAYPILYPDEPDTHPLLLARQSSAAPVRNKNESAAYRSPEVPYGYPLKTGLNVKDPGAPRWASGKDGDVRDIWREVQRGGSQDADGKTISSGSIMTVLGKEVVEHNIADITKEINILGIHFADSGVKRVAIYLPNSVEYLTTIFGMPVEFPRSLPYIKNTDNFPACAFYGLSPILLPYNLPHQKAFELINATSADALVCEAGNLPLEDLAKQCPNLRLLTWVVEKTSRHVDWNGGPTNSKNNLNVSVWHELVESAPSSIATAPLPANRAGEQLGNIITVWQPADPQSTPEITTFTHSNLISATAALITALPLRQRIVPSDLLLPADSFTNSYILCQTLAALYLHANLAITSVAGPGVDLHLATRSIAPTIILASPETLIKLHAETPITSPLAKLAVVAHTQTMEAGRLPSPNNLLSRFLPPVLPSSSPESNKPGHLRLILTASHLPSMGAGPHLTSPILSDLRLLLRTRIVHALAAPPVAGALAQSNVFDYRSDLSTTGLAHFGVPLAHVEVLFAAADGGKGDEAVSGEEGRGGVRGKIVVRGPGVVSQSGGRSSGGGGGGGSAGEEGEVRLGVMGKVRADGCLALV</sequence>
<dbReference type="SUPFAM" id="SSF56801">
    <property type="entry name" value="Acetyl-CoA synthetase-like"/>
    <property type="match status" value="1"/>
</dbReference>
<dbReference type="GO" id="GO:0016020">
    <property type="term" value="C:membrane"/>
    <property type="evidence" value="ECO:0007669"/>
    <property type="project" value="TreeGrafter"/>
</dbReference>
<organism evidence="3 4">
    <name type="scientific">Hortaea werneckii</name>
    <name type="common">Black yeast</name>
    <name type="synonym">Cladosporium werneckii</name>
    <dbReference type="NCBI Taxonomy" id="91943"/>
    <lineage>
        <taxon>Eukaryota</taxon>
        <taxon>Fungi</taxon>
        <taxon>Dikarya</taxon>
        <taxon>Ascomycota</taxon>
        <taxon>Pezizomycotina</taxon>
        <taxon>Dothideomycetes</taxon>
        <taxon>Dothideomycetidae</taxon>
        <taxon>Mycosphaerellales</taxon>
        <taxon>Teratosphaeriaceae</taxon>
        <taxon>Hortaea</taxon>
    </lineage>
</organism>
<accession>A0A3M6X4X2</accession>